<gene>
    <name evidence="2" type="ORF">NP777_46145</name>
</gene>
<name>A0ABT1VDJ0_9ACTN</name>
<evidence type="ECO:0000313" key="3">
    <source>
        <dbReference type="Proteomes" id="UP001204746"/>
    </source>
</evidence>
<comment type="caution">
    <text evidence="2">The sequence shown here is derived from an EMBL/GenBank/DDBJ whole genome shotgun (WGS) entry which is preliminary data.</text>
</comment>
<dbReference type="RefSeq" id="WP_256656196.1">
    <property type="nucleotide sequence ID" value="NZ_JANIAA010000091.1"/>
</dbReference>
<reference evidence="2 3" key="1">
    <citation type="submission" date="2022-07" db="EMBL/GenBank/DDBJ databases">
        <authorList>
            <person name="Phongsopitanun W."/>
            <person name="Tanasupawat S."/>
        </authorList>
    </citation>
    <scope>NUCLEOTIDE SEQUENCE [LARGE SCALE GENOMIC DNA]</scope>
    <source>
        <strain evidence="2 3">RCU-064</strain>
    </source>
</reference>
<organism evidence="2 3">
    <name type="scientific">Streptomyces rugosispiralis</name>
    <dbReference type="NCBI Taxonomy" id="2967341"/>
    <lineage>
        <taxon>Bacteria</taxon>
        <taxon>Bacillati</taxon>
        <taxon>Actinomycetota</taxon>
        <taxon>Actinomycetes</taxon>
        <taxon>Kitasatosporales</taxon>
        <taxon>Streptomycetaceae</taxon>
        <taxon>Streptomyces</taxon>
    </lineage>
</organism>
<dbReference type="Proteomes" id="UP001204746">
    <property type="component" value="Unassembled WGS sequence"/>
</dbReference>
<dbReference type="InterPro" id="IPR018977">
    <property type="entry name" value="NurA_domain"/>
</dbReference>
<sequence length="383" mass="42184">MIMNMYGGGSSEEDYARLPEDLLAEMLSVATDVAQTVENLLGPALEMRDQLREAALDLGLIEFWQGGRPLTLAAVDGGFAIERTVAVDIALSVAVGVEGFAPEGRGWEWDDNQHSFAQHVLVHDGHNERLARAGMVIQELDVIADTPHELRIFDGSHLTPVIQLNSALASRSSDVRSRVLDLANQHSLLDAFAAFTSEAKIVAMPKYNSSRIICEALAGEVGKPVPGDDRYLTSLILEGGEYTVPERVPADPWRQLHIKHHNDATHEERALANQLHEALYPLQSRELYVIYFRPTDKSTAYRVEVKPGCATDSDRVNDLLASIAFQLTTPFVQEPYPQYLADVMAKSVGLGIKALQSAAQMYLARQSPQLAQSVVHSYRTEGK</sequence>
<feature type="domain" description="NurA" evidence="1">
    <location>
        <begin position="70"/>
        <end position="347"/>
    </location>
</feature>
<accession>A0ABT1VDJ0</accession>
<evidence type="ECO:0000313" key="2">
    <source>
        <dbReference type="EMBL" id="MCQ8195473.1"/>
    </source>
</evidence>
<evidence type="ECO:0000259" key="1">
    <source>
        <dbReference type="SMART" id="SM00933"/>
    </source>
</evidence>
<proteinExistence type="predicted"/>
<dbReference type="SMART" id="SM00933">
    <property type="entry name" value="NurA"/>
    <property type="match status" value="1"/>
</dbReference>
<protein>
    <submittedName>
        <fullName evidence="2">DNA double-strand break repair nuclease NurA</fullName>
    </submittedName>
</protein>
<dbReference type="EMBL" id="JANIAA010000091">
    <property type="protein sequence ID" value="MCQ8195473.1"/>
    <property type="molecule type" value="Genomic_DNA"/>
</dbReference>
<keyword evidence="3" id="KW-1185">Reference proteome</keyword>